<dbReference type="EMBL" id="CXOI01000003">
    <property type="protein sequence ID" value="CTP82250.1"/>
    <property type="molecule type" value="Genomic_DNA"/>
</dbReference>
<evidence type="ECO:0000313" key="2">
    <source>
        <dbReference type="Proteomes" id="UP000046187"/>
    </source>
</evidence>
<gene>
    <name evidence="1" type="ORF">XTALMG727_0084</name>
</gene>
<dbReference type="SUPFAM" id="SSF53474">
    <property type="entry name" value="alpha/beta-Hydrolases"/>
    <property type="match status" value="1"/>
</dbReference>
<dbReference type="Proteomes" id="UP000046187">
    <property type="component" value="Unassembled WGS sequence"/>
</dbReference>
<dbReference type="InterPro" id="IPR029058">
    <property type="entry name" value="AB_hydrolase_fold"/>
</dbReference>
<name>A0A0K2ZFC5_9XANT</name>
<reference evidence="2" key="1">
    <citation type="submission" date="2015-07" db="EMBL/GenBank/DDBJ databases">
        <authorList>
            <person name="Wibberg D."/>
        </authorList>
    </citation>
    <scope>NUCLEOTIDE SEQUENCE [LARGE SCALE GENOMIC DNA]</scope>
</reference>
<protein>
    <submittedName>
        <fullName evidence="1">Uncharacterized protein</fullName>
    </submittedName>
</protein>
<keyword evidence="2" id="KW-1185">Reference proteome</keyword>
<accession>A0A0K2ZFC5</accession>
<evidence type="ECO:0000313" key="1">
    <source>
        <dbReference type="EMBL" id="CTP82250.1"/>
    </source>
</evidence>
<proteinExistence type="predicted"/>
<sequence length="140" mass="14544">MAFASLPSAIRPRSAAPRRRCRGCSSAASAWRRRGRWRWSGHSLVGLLALPALRQAPQLPVTRVVCLGAPLAGSAAAQALSRRDLGIALGRSAALQQGLSRWDGRAAVAMLAGSVADAGAAAQSSKIRRLSLLMSGTPHG</sequence>
<organism evidence="1 2">
    <name type="scientific">Xanthomonas graminis pv. arrhenatheri LMG 727</name>
    <dbReference type="NCBI Taxonomy" id="1195923"/>
    <lineage>
        <taxon>Bacteria</taxon>
        <taxon>Pseudomonadati</taxon>
        <taxon>Pseudomonadota</taxon>
        <taxon>Gammaproteobacteria</taxon>
        <taxon>Lysobacterales</taxon>
        <taxon>Lysobacteraceae</taxon>
        <taxon>Xanthomonas</taxon>
        <taxon>Xanthomonas translucens group</taxon>
        <taxon>Xanthomonas graminis</taxon>
    </lineage>
</organism>
<dbReference type="AlphaFoldDB" id="A0A0K2ZFC5"/>